<gene>
    <name evidence="2" type="ORF">A2654_01220</name>
</gene>
<sequence>MNKIIIIVAGVIIALILAVVLVWPQYQKFQALNLNIEKKQEELSSRETYFSQIKETSAKLQEYSEALSKIASALPEDPSLAPLVNFLQINSAQTGLILKKIVLGGTTAPIDGKESLPETQLVIQVSGSYQAFKDFLGLIESSARIIEAQHISIEIPPEKSEGSPAFTLDLKTTSY</sequence>
<dbReference type="AlphaFoldDB" id="A0A1G2E4C9"/>
<protein>
    <recommendedName>
        <fullName evidence="4">Pilus assembly protein PilO</fullName>
    </recommendedName>
</protein>
<comment type="caution">
    <text evidence="2">The sequence shown here is derived from an EMBL/GenBank/DDBJ whole genome shotgun (WGS) entry which is preliminary data.</text>
</comment>
<feature type="transmembrane region" description="Helical" evidence="1">
    <location>
        <begin position="6"/>
        <end position="23"/>
    </location>
</feature>
<name>A0A1G2E4C9_9BACT</name>
<dbReference type="Pfam" id="PF04350">
    <property type="entry name" value="PilO"/>
    <property type="match status" value="1"/>
</dbReference>
<dbReference type="Proteomes" id="UP000178721">
    <property type="component" value="Unassembled WGS sequence"/>
</dbReference>
<keyword evidence="1" id="KW-0812">Transmembrane</keyword>
<dbReference type="GO" id="GO:0043683">
    <property type="term" value="P:type IV pilus assembly"/>
    <property type="evidence" value="ECO:0007669"/>
    <property type="project" value="InterPro"/>
</dbReference>
<keyword evidence="1" id="KW-1133">Transmembrane helix</keyword>
<dbReference type="PANTHER" id="PTHR39555">
    <property type="entry name" value="FIMBRIAL ASSEMBLY PROTEIN PILO-LIKE PROTEIN-RELATED"/>
    <property type="match status" value="1"/>
</dbReference>
<dbReference type="GO" id="GO:0043107">
    <property type="term" value="P:type IV pilus-dependent motility"/>
    <property type="evidence" value="ECO:0007669"/>
    <property type="project" value="InterPro"/>
</dbReference>
<organism evidence="2 3">
    <name type="scientific">Candidatus Nealsonbacteria bacterium RIFCSPHIGHO2_01_FULL_43_31</name>
    <dbReference type="NCBI Taxonomy" id="1801665"/>
    <lineage>
        <taxon>Bacteria</taxon>
        <taxon>Candidatus Nealsoniibacteriota</taxon>
    </lineage>
</organism>
<accession>A0A1G2E4C9</accession>
<dbReference type="InterPro" id="IPR007445">
    <property type="entry name" value="PilO"/>
</dbReference>
<dbReference type="EMBL" id="MHMA01000003">
    <property type="protein sequence ID" value="OGZ20716.1"/>
    <property type="molecule type" value="Genomic_DNA"/>
</dbReference>
<evidence type="ECO:0000313" key="2">
    <source>
        <dbReference type="EMBL" id="OGZ20716.1"/>
    </source>
</evidence>
<dbReference type="Gene3D" id="3.30.70.60">
    <property type="match status" value="1"/>
</dbReference>
<reference evidence="2 3" key="1">
    <citation type="journal article" date="2016" name="Nat. Commun.">
        <title>Thousands of microbial genomes shed light on interconnected biogeochemical processes in an aquifer system.</title>
        <authorList>
            <person name="Anantharaman K."/>
            <person name="Brown C.T."/>
            <person name="Hug L.A."/>
            <person name="Sharon I."/>
            <person name="Castelle C.J."/>
            <person name="Probst A.J."/>
            <person name="Thomas B.C."/>
            <person name="Singh A."/>
            <person name="Wilkins M.J."/>
            <person name="Karaoz U."/>
            <person name="Brodie E.L."/>
            <person name="Williams K.H."/>
            <person name="Hubbard S.S."/>
            <person name="Banfield J.F."/>
        </authorList>
    </citation>
    <scope>NUCLEOTIDE SEQUENCE [LARGE SCALE GENOMIC DNA]</scope>
</reference>
<evidence type="ECO:0008006" key="4">
    <source>
        <dbReference type="Google" id="ProtNLM"/>
    </source>
</evidence>
<dbReference type="InterPro" id="IPR014717">
    <property type="entry name" value="Transl_elong_EF1B/ribsomal_bS6"/>
</dbReference>
<proteinExistence type="predicted"/>
<keyword evidence="1" id="KW-0472">Membrane</keyword>
<evidence type="ECO:0000313" key="3">
    <source>
        <dbReference type="Proteomes" id="UP000178721"/>
    </source>
</evidence>
<evidence type="ECO:0000256" key="1">
    <source>
        <dbReference type="SAM" id="Phobius"/>
    </source>
</evidence>
<dbReference type="PANTHER" id="PTHR39555:SF1">
    <property type="entry name" value="TYPE IV PILUS INNER MEMBRANE COMPONENT PILO"/>
    <property type="match status" value="1"/>
</dbReference>